<comment type="subcellular location">
    <subcellularLocation>
        <location evidence="1">Nucleus</location>
    </subcellularLocation>
</comment>
<dbReference type="GO" id="GO:0003689">
    <property type="term" value="F:DNA clamp loader activity"/>
    <property type="evidence" value="ECO:0007669"/>
    <property type="project" value="TreeGrafter"/>
</dbReference>
<dbReference type="FunFam" id="1.10.8.60:FF:000030">
    <property type="entry name" value="replication factor C subunit 3"/>
    <property type="match status" value="1"/>
</dbReference>
<dbReference type="Gene3D" id="1.20.272.10">
    <property type="match status" value="1"/>
</dbReference>
<gene>
    <name evidence="5" type="ORF">PECAL_3P07160</name>
</gene>
<sequence>MLWVDKHRPTALEKLSYHAELGERLGSMAEDGDIPHLLFYGPSGAGKKTRVQCLLKALYGAGAEKQRLEHREFKTPTNKTIEVTTVASNYHIEMNPSDAGNNDRFVVQEVIKEIAQSGSVLAKTGAQKKGPAFKVILMVEVDRLSRQAQAGLRRTMEKSSSACRLVMICTNPSKVIDPIRSRCLGIRIAAPSEEEIVGVLHEVCEKERLTLPDELAARIAKSSGRNLRRAILALEECKVAQYPFNPSMPVPQPDWEVYIKAIAQDICREQSPARLVATRDKLYELLAKCIPADVILKELCAELVSKLDDELKPQVMACAAFYEHRVQQGSKEIFHLEAFVAKFMVIYKKFMDAMFA</sequence>
<dbReference type="GO" id="GO:0003677">
    <property type="term" value="F:DNA binding"/>
    <property type="evidence" value="ECO:0007669"/>
    <property type="project" value="InterPro"/>
</dbReference>
<dbReference type="GO" id="GO:0005663">
    <property type="term" value="C:DNA replication factor C complex"/>
    <property type="evidence" value="ECO:0007669"/>
    <property type="project" value="TreeGrafter"/>
</dbReference>
<dbReference type="Pfam" id="PF13177">
    <property type="entry name" value="DNA_pol3_delta2"/>
    <property type="match status" value="1"/>
</dbReference>
<dbReference type="GO" id="GO:0006271">
    <property type="term" value="P:DNA strand elongation involved in DNA replication"/>
    <property type="evidence" value="ECO:0007669"/>
    <property type="project" value="UniProtKB-ARBA"/>
</dbReference>
<dbReference type="InterPro" id="IPR027417">
    <property type="entry name" value="P-loop_NTPase"/>
</dbReference>
<dbReference type="Proteomes" id="UP000789595">
    <property type="component" value="Unassembled WGS sequence"/>
</dbReference>
<comment type="similarity">
    <text evidence="2">Belongs to the activator 1 small subunits family.</text>
</comment>
<dbReference type="Pfam" id="PF22534">
    <property type="entry name" value="RFC_C"/>
    <property type="match status" value="1"/>
</dbReference>
<dbReference type="OrthoDB" id="761538at2759"/>
<evidence type="ECO:0000256" key="3">
    <source>
        <dbReference type="ARBA" id="ARBA00022705"/>
    </source>
</evidence>
<evidence type="ECO:0000313" key="5">
    <source>
        <dbReference type="EMBL" id="CAH0370807.1"/>
    </source>
</evidence>
<dbReference type="EMBL" id="CAKKNE010000003">
    <property type="protein sequence ID" value="CAH0370807.1"/>
    <property type="molecule type" value="Genomic_DNA"/>
</dbReference>
<proteinExistence type="inferred from homology"/>
<accession>A0A8J2WW47</accession>
<evidence type="ECO:0000313" key="6">
    <source>
        <dbReference type="Proteomes" id="UP000789595"/>
    </source>
</evidence>
<evidence type="ECO:0000256" key="4">
    <source>
        <dbReference type="ARBA" id="ARBA00023242"/>
    </source>
</evidence>
<name>A0A8J2WW47_9STRA</name>
<dbReference type="Gene3D" id="1.10.8.60">
    <property type="match status" value="1"/>
</dbReference>
<evidence type="ECO:0008006" key="7">
    <source>
        <dbReference type="Google" id="ProtNLM"/>
    </source>
</evidence>
<evidence type="ECO:0000256" key="1">
    <source>
        <dbReference type="ARBA" id="ARBA00004123"/>
    </source>
</evidence>
<dbReference type="PANTHER" id="PTHR11669">
    <property type="entry name" value="REPLICATION FACTOR C / DNA POLYMERASE III GAMMA-TAU SUBUNIT"/>
    <property type="match status" value="1"/>
</dbReference>
<keyword evidence="3" id="KW-0235">DNA replication</keyword>
<dbReference type="Gene3D" id="3.40.50.300">
    <property type="entry name" value="P-loop containing nucleotide triphosphate hydrolases"/>
    <property type="match status" value="1"/>
</dbReference>
<keyword evidence="6" id="KW-1185">Reference proteome</keyword>
<keyword evidence="4" id="KW-0539">Nucleus</keyword>
<dbReference type="AlphaFoldDB" id="A0A8J2WW47"/>
<dbReference type="FunFam" id="1.20.272.10:FF:000002">
    <property type="entry name" value="Replication factor C subunit 3"/>
    <property type="match status" value="1"/>
</dbReference>
<dbReference type="CDD" id="cd00009">
    <property type="entry name" value="AAA"/>
    <property type="match status" value="1"/>
</dbReference>
<dbReference type="SUPFAM" id="SSF52540">
    <property type="entry name" value="P-loop containing nucleoside triphosphate hydrolases"/>
    <property type="match status" value="1"/>
</dbReference>
<dbReference type="Pfam" id="PF21960">
    <property type="entry name" value="RCF1-5-like_lid"/>
    <property type="match status" value="1"/>
</dbReference>
<dbReference type="GO" id="GO:0005634">
    <property type="term" value="C:nucleus"/>
    <property type="evidence" value="ECO:0007669"/>
    <property type="project" value="UniProtKB-SubCell"/>
</dbReference>
<dbReference type="InterPro" id="IPR050238">
    <property type="entry name" value="DNA_Rep/Repair_Clamp_Loader"/>
</dbReference>
<evidence type="ECO:0000256" key="2">
    <source>
        <dbReference type="ARBA" id="ARBA00005378"/>
    </source>
</evidence>
<dbReference type="InterPro" id="IPR008921">
    <property type="entry name" value="DNA_pol3_clamp-load_cplx_C"/>
</dbReference>
<reference evidence="5" key="1">
    <citation type="submission" date="2021-11" db="EMBL/GenBank/DDBJ databases">
        <authorList>
            <consortium name="Genoscope - CEA"/>
            <person name="William W."/>
        </authorList>
    </citation>
    <scope>NUCLEOTIDE SEQUENCE</scope>
</reference>
<protein>
    <recommendedName>
        <fullName evidence="7">AAA+ ATPase domain-containing protein</fullName>
    </recommendedName>
</protein>
<dbReference type="GO" id="GO:0006281">
    <property type="term" value="P:DNA repair"/>
    <property type="evidence" value="ECO:0007669"/>
    <property type="project" value="UniProtKB-ARBA"/>
</dbReference>
<dbReference type="PANTHER" id="PTHR11669:SF1">
    <property type="entry name" value="REPLICATION FACTOR C SUBUNIT 3"/>
    <property type="match status" value="1"/>
</dbReference>
<dbReference type="FunFam" id="3.40.50.300:FF:000136">
    <property type="entry name" value="Replication factor C subunit 5"/>
    <property type="match status" value="1"/>
</dbReference>
<dbReference type="SUPFAM" id="SSF48019">
    <property type="entry name" value="post-AAA+ oligomerization domain-like"/>
    <property type="match status" value="1"/>
</dbReference>
<organism evidence="5 6">
    <name type="scientific">Pelagomonas calceolata</name>
    <dbReference type="NCBI Taxonomy" id="35677"/>
    <lineage>
        <taxon>Eukaryota</taxon>
        <taxon>Sar</taxon>
        <taxon>Stramenopiles</taxon>
        <taxon>Ochrophyta</taxon>
        <taxon>Pelagophyceae</taxon>
        <taxon>Pelagomonadales</taxon>
        <taxon>Pelagomonadaceae</taxon>
        <taxon>Pelagomonas</taxon>
    </lineage>
</organism>
<comment type="caution">
    <text evidence="5">The sequence shown here is derived from an EMBL/GenBank/DDBJ whole genome shotgun (WGS) entry which is preliminary data.</text>
</comment>